<keyword evidence="6" id="KW-1185">Reference proteome</keyword>
<protein>
    <submittedName>
        <fullName evidence="5">DNA-directed RNA polymerase I and III subunit RPAC2</fullName>
    </submittedName>
</protein>
<evidence type="ECO:0000256" key="3">
    <source>
        <dbReference type="ARBA" id="ARBA00025751"/>
    </source>
</evidence>
<accession>A0A4Q1BP58</accession>
<dbReference type="GO" id="GO:0003899">
    <property type="term" value="F:DNA-directed RNA polymerase activity"/>
    <property type="evidence" value="ECO:0007669"/>
    <property type="project" value="TreeGrafter"/>
</dbReference>
<dbReference type="InterPro" id="IPR033898">
    <property type="entry name" value="RNAP_AC19"/>
</dbReference>
<evidence type="ECO:0000256" key="1">
    <source>
        <dbReference type="ARBA" id="ARBA00022478"/>
    </source>
</evidence>
<keyword evidence="1 5" id="KW-0240">DNA-directed RNA polymerase</keyword>
<dbReference type="SUPFAM" id="SSF55257">
    <property type="entry name" value="RBP11-like subunits of RNA polymerase"/>
    <property type="match status" value="1"/>
</dbReference>
<dbReference type="STRING" id="5217.A0A4Q1BP58"/>
<dbReference type="OrthoDB" id="510325at2759"/>
<sequence>MAETSQVNITSGLDRAGTLQQSVSAGVIHDKITILPGHEPDYSACTFCLWNEDHTLGNALRPDVEFCGYSAPHPSDPKIHLRVQMYDNLSAVECLRKALKNLRELFQSIDSAYSKSLQQGKYIQEDDVDVRAVVAETLEERARAMDIS</sequence>
<dbReference type="GO" id="GO:0055029">
    <property type="term" value="C:nuclear DNA-directed RNA polymerase complex"/>
    <property type="evidence" value="ECO:0007669"/>
    <property type="project" value="UniProtKB-ARBA"/>
</dbReference>
<comment type="similarity">
    <text evidence="3">Belongs to the archaeal Rpo11/eukaryotic RPB11/RPC19 RNA polymerase subunit family.</text>
</comment>
<dbReference type="EMBL" id="SDIL01000030">
    <property type="protein sequence ID" value="RXK39552.1"/>
    <property type="molecule type" value="Genomic_DNA"/>
</dbReference>
<dbReference type="VEuPathDB" id="FungiDB:TREMEDRAFT_71650"/>
<reference evidence="5 6" key="1">
    <citation type="submission" date="2016-06" db="EMBL/GenBank/DDBJ databases">
        <title>Evolution of pathogenesis and genome organization in the Tremellales.</title>
        <authorList>
            <person name="Cuomo C."/>
            <person name="Litvintseva A."/>
            <person name="Heitman J."/>
            <person name="Chen Y."/>
            <person name="Sun S."/>
            <person name="Springer D."/>
            <person name="Dromer F."/>
            <person name="Young S."/>
            <person name="Zeng Q."/>
            <person name="Chapman S."/>
            <person name="Gujja S."/>
            <person name="Saif S."/>
            <person name="Birren B."/>
        </authorList>
    </citation>
    <scope>NUCLEOTIDE SEQUENCE [LARGE SCALE GENOMIC DNA]</scope>
    <source>
        <strain evidence="5 6">ATCC 28783</strain>
    </source>
</reference>
<dbReference type="InterPro" id="IPR036603">
    <property type="entry name" value="RBP11-like"/>
</dbReference>
<dbReference type="CDD" id="cd07029">
    <property type="entry name" value="RNAP_I_III_AC19"/>
    <property type="match status" value="1"/>
</dbReference>
<dbReference type="PANTHER" id="PTHR13946:SF28">
    <property type="entry name" value="DNA-DIRECTED RNA POLYMERASES I AND III SUBUNIT RPAC2"/>
    <property type="match status" value="1"/>
</dbReference>
<dbReference type="GO" id="GO:0006383">
    <property type="term" value="P:transcription by RNA polymerase III"/>
    <property type="evidence" value="ECO:0007669"/>
    <property type="project" value="TreeGrafter"/>
</dbReference>
<feature type="domain" description="DNA-directed RNA polymerase RBP11-like dimerisation" evidence="4">
    <location>
        <begin position="44"/>
        <end position="110"/>
    </location>
</feature>
<dbReference type="Pfam" id="PF13656">
    <property type="entry name" value="RNA_pol_L_2"/>
    <property type="match status" value="1"/>
</dbReference>
<evidence type="ECO:0000313" key="6">
    <source>
        <dbReference type="Proteomes" id="UP000289152"/>
    </source>
</evidence>
<dbReference type="AlphaFoldDB" id="A0A4Q1BP58"/>
<dbReference type="GO" id="GO:0006362">
    <property type="term" value="P:transcription elongation by RNA polymerase I"/>
    <property type="evidence" value="ECO:0007669"/>
    <property type="project" value="TreeGrafter"/>
</dbReference>
<evidence type="ECO:0000259" key="4">
    <source>
        <dbReference type="Pfam" id="PF13656"/>
    </source>
</evidence>
<dbReference type="GO" id="GO:0005736">
    <property type="term" value="C:RNA polymerase I complex"/>
    <property type="evidence" value="ECO:0007669"/>
    <property type="project" value="TreeGrafter"/>
</dbReference>
<dbReference type="InParanoid" id="A0A4Q1BP58"/>
<dbReference type="FunCoup" id="A0A4Q1BP58">
    <property type="interactions" value="202"/>
</dbReference>
<dbReference type="GO" id="GO:0005666">
    <property type="term" value="C:RNA polymerase III complex"/>
    <property type="evidence" value="ECO:0007669"/>
    <property type="project" value="TreeGrafter"/>
</dbReference>
<dbReference type="PANTHER" id="PTHR13946">
    <property type="entry name" value="DNA-DIRECTED RNA POLYMERASE I,II,III"/>
    <property type="match status" value="1"/>
</dbReference>
<gene>
    <name evidence="5" type="ORF">M231_03221</name>
</gene>
<dbReference type="InterPro" id="IPR009025">
    <property type="entry name" value="RBP11-like_dimer"/>
</dbReference>
<dbReference type="Gene3D" id="3.30.1360.10">
    <property type="entry name" value="RNA polymerase, RBP11-like subunit"/>
    <property type="match status" value="1"/>
</dbReference>
<proteinExistence type="inferred from homology"/>
<name>A0A4Q1BP58_TREME</name>
<evidence type="ECO:0000256" key="2">
    <source>
        <dbReference type="ARBA" id="ARBA00023163"/>
    </source>
</evidence>
<dbReference type="GO" id="GO:0046983">
    <property type="term" value="F:protein dimerization activity"/>
    <property type="evidence" value="ECO:0007669"/>
    <property type="project" value="InterPro"/>
</dbReference>
<dbReference type="Proteomes" id="UP000289152">
    <property type="component" value="Unassembled WGS sequence"/>
</dbReference>
<evidence type="ECO:0000313" key="5">
    <source>
        <dbReference type="EMBL" id="RXK39552.1"/>
    </source>
</evidence>
<keyword evidence="2" id="KW-0804">Transcription</keyword>
<organism evidence="5 6">
    <name type="scientific">Tremella mesenterica</name>
    <name type="common">Jelly fungus</name>
    <dbReference type="NCBI Taxonomy" id="5217"/>
    <lineage>
        <taxon>Eukaryota</taxon>
        <taxon>Fungi</taxon>
        <taxon>Dikarya</taxon>
        <taxon>Basidiomycota</taxon>
        <taxon>Agaricomycotina</taxon>
        <taxon>Tremellomycetes</taxon>
        <taxon>Tremellales</taxon>
        <taxon>Tremellaceae</taxon>
        <taxon>Tremella</taxon>
    </lineage>
</organism>
<comment type="caution">
    <text evidence="5">The sequence shown here is derived from an EMBL/GenBank/DDBJ whole genome shotgun (WGS) entry which is preliminary data.</text>
</comment>